<dbReference type="Pfam" id="PF00090">
    <property type="entry name" value="TSP_1"/>
    <property type="match status" value="2"/>
</dbReference>
<dbReference type="Gene3D" id="2.20.100.10">
    <property type="entry name" value="Thrombospondin type-1 (TSP1) repeat"/>
    <property type="match status" value="2"/>
</dbReference>
<reference evidence="4" key="1">
    <citation type="submission" date="2022-11" db="EMBL/GenBank/DDBJ databases">
        <title>Centuries of genome instability and evolution in soft-shell clam transmissible cancer (bioRxiv).</title>
        <authorList>
            <person name="Hart S.F.M."/>
            <person name="Yonemitsu M.A."/>
            <person name="Giersch R.M."/>
            <person name="Beal B.F."/>
            <person name="Arriagada G."/>
            <person name="Davis B.W."/>
            <person name="Ostrander E.A."/>
            <person name="Goff S.P."/>
            <person name="Metzger M.J."/>
        </authorList>
    </citation>
    <scope>NUCLEOTIDE SEQUENCE</scope>
    <source>
        <strain evidence="4">MELC-2E11</strain>
        <tissue evidence="4">Siphon/mantle</tissue>
    </source>
</reference>
<dbReference type="InterPro" id="IPR052065">
    <property type="entry name" value="Compl_asym_regulator"/>
</dbReference>
<dbReference type="SMART" id="SM00209">
    <property type="entry name" value="TSP1"/>
    <property type="match status" value="2"/>
</dbReference>
<name>A0ABY7F9A9_MYAAR</name>
<sequence length="472" mass="53335">LSETRTTACFNIWKECKRLNWIKFKRSNYFSFDKRLDTIEGEFGSLTDRVSKLELLVNTSENNSLQTDSNGSGTGHTLDTTYTKPEIIDIKNTLTEFKRSFAKQKKELLDVNYNVKDTFSVFLTNASSTVNTLVNIVSDYVHNSAENVSAALVKVNNTLVESGRLLRSDIITYLGNISSEVKIDMVIRFEKQKQEINKKSLDLTSKVLDHIANGTESLNIFKRNILQDAYETRANVQNETMKMEKKVDELIGKANEVVGIIDEQRSTIEDRIMVTIRTLHSSWNDWSAWSDCSQSCGRGSRSRHRNCDVTPPFTDDICIGNDKEIEECVIHGFCPYWSEWSPWSQCSQTCDTGTITRDRACIAPDLITSTCPGNRTESQTCLTSAECPSRLISQWVKRVYSSSPSSSDASQIVGEPDVSFETKVNVTSIEIYETYDGGYVTGIKCYQEGAYHSLYVGRENHQHVARIFSPSL</sequence>
<keyword evidence="5" id="KW-1185">Reference proteome</keyword>
<evidence type="ECO:0000313" key="5">
    <source>
        <dbReference type="Proteomes" id="UP001164746"/>
    </source>
</evidence>
<keyword evidence="2" id="KW-1015">Disulfide bond</keyword>
<feature type="non-terminal residue" evidence="4">
    <location>
        <position position="472"/>
    </location>
</feature>
<dbReference type="EMBL" id="CP111021">
    <property type="protein sequence ID" value="WAR17374.1"/>
    <property type="molecule type" value="Genomic_DNA"/>
</dbReference>
<dbReference type="InterPro" id="IPR000884">
    <property type="entry name" value="TSP1_rpt"/>
</dbReference>
<accession>A0ABY7F9A9</accession>
<dbReference type="PANTHER" id="PTHR22906:SF48">
    <property type="entry name" value="THROMBOSPONDIN TYPE 1 DOMAIN PROTEIN"/>
    <property type="match status" value="1"/>
</dbReference>
<organism evidence="4 5">
    <name type="scientific">Mya arenaria</name>
    <name type="common">Soft-shell clam</name>
    <dbReference type="NCBI Taxonomy" id="6604"/>
    <lineage>
        <taxon>Eukaryota</taxon>
        <taxon>Metazoa</taxon>
        <taxon>Spiralia</taxon>
        <taxon>Lophotrochozoa</taxon>
        <taxon>Mollusca</taxon>
        <taxon>Bivalvia</taxon>
        <taxon>Autobranchia</taxon>
        <taxon>Heteroconchia</taxon>
        <taxon>Euheterodonta</taxon>
        <taxon>Imparidentia</taxon>
        <taxon>Neoheterodontei</taxon>
        <taxon>Myida</taxon>
        <taxon>Myoidea</taxon>
        <taxon>Myidae</taxon>
        <taxon>Mya</taxon>
    </lineage>
</organism>
<dbReference type="SUPFAM" id="SSF82895">
    <property type="entry name" value="TSP-1 type 1 repeat"/>
    <property type="match status" value="2"/>
</dbReference>
<keyword evidence="1" id="KW-0677">Repeat</keyword>
<evidence type="ECO:0000256" key="3">
    <source>
        <dbReference type="SAM" id="Coils"/>
    </source>
</evidence>
<dbReference type="Proteomes" id="UP001164746">
    <property type="component" value="Chromosome 10"/>
</dbReference>
<dbReference type="InterPro" id="IPR036383">
    <property type="entry name" value="TSP1_rpt_sf"/>
</dbReference>
<proteinExistence type="predicted"/>
<keyword evidence="3" id="KW-0175">Coiled coil</keyword>
<evidence type="ECO:0000256" key="2">
    <source>
        <dbReference type="ARBA" id="ARBA00023157"/>
    </source>
</evidence>
<feature type="non-terminal residue" evidence="4">
    <location>
        <position position="1"/>
    </location>
</feature>
<dbReference type="PANTHER" id="PTHR22906">
    <property type="entry name" value="PROPERDIN"/>
    <property type="match status" value="1"/>
</dbReference>
<evidence type="ECO:0000313" key="4">
    <source>
        <dbReference type="EMBL" id="WAR17374.1"/>
    </source>
</evidence>
<evidence type="ECO:0000256" key="1">
    <source>
        <dbReference type="ARBA" id="ARBA00022737"/>
    </source>
</evidence>
<feature type="coiled-coil region" evidence="3">
    <location>
        <begin position="226"/>
        <end position="253"/>
    </location>
</feature>
<gene>
    <name evidence="4" type="ORF">MAR_031968</name>
</gene>
<protein>
    <submittedName>
        <fullName evidence="4">AGRB2-like protein</fullName>
    </submittedName>
</protein>